<keyword evidence="9" id="KW-1185">Reference proteome</keyword>
<dbReference type="InterPro" id="IPR019818">
    <property type="entry name" value="IsoCit/isopropylmalate_DH_CS"/>
</dbReference>
<feature type="domain" description="Isopropylmalate dehydrogenase-like" evidence="7">
    <location>
        <begin position="13"/>
        <end position="375"/>
    </location>
</feature>
<evidence type="ECO:0000313" key="8">
    <source>
        <dbReference type="EMBL" id="SDX99623.1"/>
    </source>
</evidence>
<evidence type="ECO:0000256" key="3">
    <source>
        <dbReference type="ARBA" id="ARBA00022723"/>
    </source>
</evidence>
<evidence type="ECO:0000256" key="6">
    <source>
        <dbReference type="ARBA" id="ARBA00023211"/>
    </source>
</evidence>
<keyword evidence="3" id="KW-0479">Metal-binding</keyword>
<dbReference type="PANTHER" id="PTHR43275:SF1">
    <property type="entry name" value="D-MALATE DEHYDROGENASE [DECARBOXYLATING]"/>
    <property type="match status" value="1"/>
</dbReference>
<accession>A0A1H3G8E9</accession>
<dbReference type="GO" id="GO:0016616">
    <property type="term" value="F:oxidoreductase activity, acting on the CH-OH group of donors, NAD or NADP as acceptor"/>
    <property type="evidence" value="ECO:0007669"/>
    <property type="project" value="InterPro"/>
</dbReference>
<dbReference type="Proteomes" id="UP000199266">
    <property type="component" value="Unassembled WGS sequence"/>
</dbReference>
<evidence type="ECO:0000313" key="9">
    <source>
        <dbReference type="Proteomes" id="UP000199266"/>
    </source>
</evidence>
<evidence type="ECO:0000256" key="5">
    <source>
        <dbReference type="ARBA" id="ARBA00023027"/>
    </source>
</evidence>
<proteinExistence type="predicted"/>
<gene>
    <name evidence="8" type="ORF">SAMN03080603_01405</name>
</gene>
<protein>
    <submittedName>
        <fullName evidence="8">3-isopropylmalate dehydrogenase</fullName>
    </submittedName>
</protein>
<reference evidence="9" key="1">
    <citation type="submission" date="2016-10" db="EMBL/GenBank/DDBJ databases">
        <authorList>
            <person name="Varghese N."/>
            <person name="Submissions S."/>
        </authorList>
    </citation>
    <scope>NUCLEOTIDE SEQUENCE [LARGE SCALE GENOMIC DNA]</scope>
    <source>
        <strain evidence="9">DSM 13490</strain>
    </source>
</reference>
<name>A0A1H3G8E9_9BACT</name>
<dbReference type="EMBL" id="FNPD01000008">
    <property type="protein sequence ID" value="SDX99623.1"/>
    <property type="molecule type" value="Genomic_DNA"/>
</dbReference>
<dbReference type="Pfam" id="PF00180">
    <property type="entry name" value="Iso_dh"/>
    <property type="match status" value="1"/>
</dbReference>
<dbReference type="PANTHER" id="PTHR43275">
    <property type="entry name" value="D-MALATE DEHYDROGENASE [DECARBOXYLATING]"/>
    <property type="match status" value="1"/>
</dbReference>
<dbReference type="InterPro" id="IPR024084">
    <property type="entry name" value="IsoPropMal-DH-like_dom"/>
</dbReference>
<evidence type="ECO:0000256" key="4">
    <source>
        <dbReference type="ARBA" id="ARBA00023002"/>
    </source>
</evidence>
<keyword evidence="4" id="KW-0560">Oxidoreductase</keyword>
<comment type="cofactor">
    <cofactor evidence="1">
        <name>Mn(2+)</name>
        <dbReference type="ChEBI" id="CHEBI:29035"/>
    </cofactor>
</comment>
<keyword evidence="5" id="KW-0520">NAD</keyword>
<evidence type="ECO:0000256" key="1">
    <source>
        <dbReference type="ARBA" id="ARBA00001936"/>
    </source>
</evidence>
<evidence type="ECO:0000259" key="7">
    <source>
        <dbReference type="SMART" id="SM01329"/>
    </source>
</evidence>
<dbReference type="PROSITE" id="PS00470">
    <property type="entry name" value="IDH_IMDH"/>
    <property type="match status" value="1"/>
</dbReference>
<dbReference type="Gene3D" id="3.40.718.10">
    <property type="entry name" value="Isopropylmalate Dehydrogenase"/>
    <property type="match status" value="1"/>
</dbReference>
<dbReference type="SUPFAM" id="SSF53659">
    <property type="entry name" value="Isocitrate/Isopropylmalate dehydrogenase-like"/>
    <property type="match status" value="1"/>
</dbReference>
<dbReference type="GO" id="GO:0051287">
    <property type="term" value="F:NAD binding"/>
    <property type="evidence" value="ECO:0007669"/>
    <property type="project" value="InterPro"/>
</dbReference>
<dbReference type="GO" id="GO:0000287">
    <property type="term" value="F:magnesium ion binding"/>
    <property type="evidence" value="ECO:0007669"/>
    <property type="project" value="InterPro"/>
</dbReference>
<organism evidence="8 9">
    <name type="scientific">Acetomicrobium thermoterrenum DSM 13490</name>
    <dbReference type="NCBI Taxonomy" id="1120987"/>
    <lineage>
        <taxon>Bacteria</taxon>
        <taxon>Thermotogati</taxon>
        <taxon>Synergistota</taxon>
        <taxon>Synergistia</taxon>
        <taxon>Synergistales</taxon>
        <taxon>Acetomicrobiaceae</taxon>
        <taxon>Acetomicrobium</taxon>
    </lineage>
</organism>
<comment type="cofactor">
    <cofactor evidence="2">
        <name>Mg(2+)</name>
        <dbReference type="ChEBI" id="CHEBI:18420"/>
    </cofactor>
</comment>
<evidence type="ECO:0000256" key="2">
    <source>
        <dbReference type="ARBA" id="ARBA00001946"/>
    </source>
</evidence>
<sequence>MGKMTHDAKMTYRIGLLPGDGIGKDVITEARKVVETAASSFGFSVEWREFPYGAEHYLNTGEILPDEALEEMQQCCALLQGAIGDPRVPPGVLERGILLKTRFYFDQYVNLRPASTYPNVPTPLKRGEDMDIVVVRENTEDLYVGLGFLSNEEIEATVDMKRPSYTLKGALSLKVDPSMKFAAQLALATEMGVRRITRYACNLARRRKASEIVLATKSNAVKELYGLWEEIAKEETSKEGISLKLVNVDALCYQLARDPSGYGVILCPNLFGDIVSDLLAGLTGGLGLSPSANIGDGLSMFEPVHGSAPDIAGTGRANPLAAILSASLMLEHLTQVEASEAVKNAVLEYLRAFPRQRHPMELGGEATTSEVGDSVASIIQRM</sequence>
<dbReference type="AlphaFoldDB" id="A0A1H3G8E9"/>
<dbReference type="SMART" id="SM01329">
    <property type="entry name" value="Iso_dh"/>
    <property type="match status" value="1"/>
</dbReference>
<dbReference type="InterPro" id="IPR050501">
    <property type="entry name" value="ICDH/IPMDH"/>
</dbReference>
<keyword evidence="6" id="KW-0464">Manganese</keyword>